<dbReference type="SUPFAM" id="SSF102886">
    <property type="entry name" value="Coproporphyrinogen III oxidase"/>
    <property type="match status" value="1"/>
</dbReference>
<sequence length="216" mass="24298">MATRVSQAAEEEEQEGDILARCRGFMSPPVTDTSVLQERKMEMRTRMEMLIMETQADFCRALQEVDGGTFKVDRWHRKEGGEELGQMQDGKGVIRIMQHRWQFCTSATGRDPGIGGIFSDAPTPKSGRSVHLVKSCARTVGAPVTRPQYKHLNTFTDEEKDWAQGCRTPSSIGHRGGNPPHDVHRDHRQTWVADAVSQVSGPLCCERYGVRQPFKQ</sequence>
<dbReference type="AlphaFoldDB" id="A0AAD3NPH7"/>
<organism evidence="7 8">
    <name type="scientific">Lates japonicus</name>
    <name type="common">Japanese lates</name>
    <dbReference type="NCBI Taxonomy" id="270547"/>
    <lineage>
        <taxon>Eukaryota</taxon>
        <taxon>Metazoa</taxon>
        <taxon>Chordata</taxon>
        <taxon>Craniata</taxon>
        <taxon>Vertebrata</taxon>
        <taxon>Euteleostomi</taxon>
        <taxon>Actinopterygii</taxon>
        <taxon>Neopterygii</taxon>
        <taxon>Teleostei</taxon>
        <taxon>Neoteleostei</taxon>
        <taxon>Acanthomorphata</taxon>
        <taxon>Carangaria</taxon>
        <taxon>Carangaria incertae sedis</taxon>
        <taxon>Centropomidae</taxon>
        <taxon>Lates</taxon>
    </lineage>
</organism>
<evidence type="ECO:0000256" key="3">
    <source>
        <dbReference type="ARBA" id="ARBA00011738"/>
    </source>
</evidence>
<evidence type="ECO:0000256" key="6">
    <source>
        <dbReference type="ARBA" id="ARBA00023244"/>
    </source>
</evidence>
<dbReference type="EMBL" id="BRZM01002505">
    <property type="protein sequence ID" value="GLD74811.1"/>
    <property type="molecule type" value="Genomic_DNA"/>
</dbReference>
<comment type="pathway">
    <text evidence="1">Porphyrin-containing compound metabolism; protoporphyrin-IX biosynthesis; protoporphyrinogen-IX from coproporphyrinogen-III (O2 route): step 1/1.</text>
</comment>
<comment type="subunit">
    <text evidence="3">Homodimer.</text>
</comment>
<dbReference type="GO" id="GO:0005737">
    <property type="term" value="C:cytoplasm"/>
    <property type="evidence" value="ECO:0007669"/>
    <property type="project" value="TreeGrafter"/>
</dbReference>
<evidence type="ECO:0000256" key="2">
    <source>
        <dbReference type="ARBA" id="ARBA00010644"/>
    </source>
</evidence>
<dbReference type="GO" id="GO:0004109">
    <property type="term" value="F:coproporphyrinogen oxidase activity"/>
    <property type="evidence" value="ECO:0007669"/>
    <property type="project" value="UniProtKB-EC"/>
</dbReference>
<accession>A0AAD3NPH7</accession>
<reference evidence="7" key="1">
    <citation type="submission" date="2022-08" db="EMBL/GenBank/DDBJ databases">
        <title>Genome sequencing of akame (Lates japonicus).</title>
        <authorList>
            <person name="Hashiguchi Y."/>
            <person name="Takahashi H."/>
        </authorList>
    </citation>
    <scope>NUCLEOTIDE SEQUENCE</scope>
    <source>
        <strain evidence="7">Kochi</strain>
    </source>
</reference>
<protein>
    <recommendedName>
        <fullName evidence="4">coproporphyrinogen oxidase</fullName>
        <ecNumber evidence="4">1.3.3.3</ecNumber>
    </recommendedName>
</protein>
<dbReference type="Gene3D" id="3.40.1500.10">
    <property type="entry name" value="Coproporphyrinogen III oxidase, aerobic"/>
    <property type="match status" value="1"/>
</dbReference>
<dbReference type="EC" id="1.3.3.3" evidence="4"/>
<dbReference type="Proteomes" id="UP001279410">
    <property type="component" value="Unassembled WGS sequence"/>
</dbReference>
<dbReference type="PANTHER" id="PTHR10755">
    <property type="entry name" value="COPROPORPHYRINOGEN III OXIDASE, MITOCHONDRIAL"/>
    <property type="match status" value="1"/>
</dbReference>
<evidence type="ECO:0000313" key="8">
    <source>
        <dbReference type="Proteomes" id="UP001279410"/>
    </source>
</evidence>
<dbReference type="GO" id="GO:0006782">
    <property type="term" value="P:protoporphyrinogen IX biosynthetic process"/>
    <property type="evidence" value="ECO:0007669"/>
    <property type="project" value="TreeGrafter"/>
</dbReference>
<evidence type="ECO:0000256" key="4">
    <source>
        <dbReference type="ARBA" id="ARBA00012869"/>
    </source>
</evidence>
<evidence type="ECO:0000313" key="7">
    <source>
        <dbReference type="EMBL" id="GLD74811.1"/>
    </source>
</evidence>
<gene>
    <name evidence="7" type="ORF">AKAME5_002614300</name>
</gene>
<evidence type="ECO:0000256" key="5">
    <source>
        <dbReference type="ARBA" id="ARBA00023002"/>
    </source>
</evidence>
<name>A0AAD3NPH7_LATJO</name>
<dbReference type="InterPro" id="IPR001260">
    <property type="entry name" value="Coprogen_oxidase_aer"/>
</dbReference>
<dbReference type="InterPro" id="IPR036406">
    <property type="entry name" value="Coprogen_oxidase_aer_sf"/>
</dbReference>
<proteinExistence type="inferred from homology"/>
<dbReference type="PANTHER" id="PTHR10755:SF0">
    <property type="entry name" value="OXYGEN-DEPENDENT COPROPORPHYRINOGEN-III OXIDASE, MITOCHONDRIAL"/>
    <property type="match status" value="1"/>
</dbReference>
<comment type="similarity">
    <text evidence="2">Belongs to the aerobic coproporphyrinogen-III oxidase family.</text>
</comment>
<keyword evidence="8" id="KW-1185">Reference proteome</keyword>
<keyword evidence="5" id="KW-0560">Oxidoreductase</keyword>
<evidence type="ECO:0000256" key="1">
    <source>
        <dbReference type="ARBA" id="ARBA00005168"/>
    </source>
</evidence>
<keyword evidence="6" id="KW-0627">Porphyrin biosynthesis</keyword>
<comment type="caution">
    <text evidence="7">The sequence shown here is derived from an EMBL/GenBank/DDBJ whole genome shotgun (WGS) entry which is preliminary data.</text>
</comment>